<keyword evidence="2" id="KW-1185">Reference proteome</keyword>
<proteinExistence type="predicted"/>
<organism evidence="1 2">
    <name type="scientific">Ophiocordyceps sinensis</name>
    <dbReference type="NCBI Taxonomy" id="72228"/>
    <lineage>
        <taxon>Eukaryota</taxon>
        <taxon>Fungi</taxon>
        <taxon>Dikarya</taxon>
        <taxon>Ascomycota</taxon>
        <taxon>Pezizomycotina</taxon>
        <taxon>Sordariomycetes</taxon>
        <taxon>Hypocreomycetidae</taxon>
        <taxon>Hypocreales</taxon>
        <taxon>Ophiocordycipitaceae</taxon>
        <taxon>Ophiocordyceps</taxon>
    </lineage>
</organism>
<sequence>MGTRIIVKCYSQAIPGDAINRREEMANIICRYKWGRVFDSTQDRLQSSGQYAYDGNRCFFLVDNGPPESQDVSLSMYKWDGKQFIELPLGPQVTNRLRHHPFNASPRVGYTDDEFKEKYGEDAYKQLVLGRIEQRRRWGQKLPKNETEFLKRYPELDTEA</sequence>
<accession>A0A8H4V646</accession>
<gene>
    <name evidence="1" type="ORF">G6O67_003552</name>
</gene>
<dbReference type="OrthoDB" id="4924935at2759"/>
<evidence type="ECO:0000313" key="1">
    <source>
        <dbReference type="EMBL" id="KAF4509374.1"/>
    </source>
</evidence>
<protein>
    <submittedName>
        <fullName evidence="1">Uncharacterized protein</fullName>
    </submittedName>
</protein>
<dbReference type="AlphaFoldDB" id="A0A8H4V646"/>
<reference evidence="1 2" key="1">
    <citation type="journal article" date="2020" name="Genome Biol. Evol.">
        <title>A new high-quality draft genome assembly of the Chinese cordyceps Ophiocordyceps sinensis.</title>
        <authorList>
            <person name="Shu R."/>
            <person name="Zhang J."/>
            <person name="Meng Q."/>
            <person name="Zhang H."/>
            <person name="Zhou G."/>
            <person name="Li M."/>
            <person name="Wu P."/>
            <person name="Zhao Y."/>
            <person name="Chen C."/>
            <person name="Qin Q."/>
        </authorList>
    </citation>
    <scope>NUCLEOTIDE SEQUENCE [LARGE SCALE GENOMIC DNA]</scope>
    <source>
        <strain evidence="1 2">IOZ07</strain>
    </source>
</reference>
<dbReference type="Proteomes" id="UP000557566">
    <property type="component" value="Unassembled WGS sequence"/>
</dbReference>
<dbReference type="EMBL" id="JAAVMX010000004">
    <property type="protein sequence ID" value="KAF4509374.1"/>
    <property type="molecule type" value="Genomic_DNA"/>
</dbReference>
<name>A0A8H4V646_9HYPO</name>
<evidence type="ECO:0000313" key="2">
    <source>
        <dbReference type="Proteomes" id="UP000557566"/>
    </source>
</evidence>
<comment type="caution">
    <text evidence="1">The sequence shown here is derived from an EMBL/GenBank/DDBJ whole genome shotgun (WGS) entry which is preliminary data.</text>
</comment>